<proteinExistence type="predicted"/>
<organism evidence="2 3">
    <name type="scientific">Bradyrhizobium canariense</name>
    <dbReference type="NCBI Taxonomy" id="255045"/>
    <lineage>
        <taxon>Bacteria</taxon>
        <taxon>Pseudomonadati</taxon>
        <taxon>Pseudomonadota</taxon>
        <taxon>Alphaproteobacteria</taxon>
        <taxon>Hyphomicrobiales</taxon>
        <taxon>Nitrobacteraceae</taxon>
        <taxon>Bradyrhizobium</taxon>
    </lineage>
</organism>
<feature type="transmembrane region" description="Helical" evidence="1">
    <location>
        <begin position="40"/>
        <end position="57"/>
    </location>
</feature>
<evidence type="ECO:0000313" key="3">
    <source>
        <dbReference type="Proteomes" id="UP000243904"/>
    </source>
</evidence>
<keyword evidence="1" id="KW-1133">Transmembrane helix</keyword>
<dbReference type="EMBL" id="LT629750">
    <property type="protein sequence ID" value="SDR84924.1"/>
    <property type="molecule type" value="Genomic_DNA"/>
</dbReference>
<evidence type="ECO:0000313" key="2">
    <source>
        <dbReference type="EMBL" id="SDR84924.1"/>
    </source>
</evidence>
<name>A0A1H1MDL3_9BRAD</name>
<dbReference type="AlphaFoldDB" id="A0A1H1MDL3"/>
<evidence type="ECO:0000256" key="1">
    <source>
        <dbReference type="SAM" id="Phobius"/>
    </source>
</evidence>
<dbReference type="RefSeq" id="WP_146686000.1">
    <property type="nucleotide sequence ID" value="NZ_LT629750.1"/>
</dbReference>
<keyword evidence="1" id="KW-0812">Transmembrane</keyword>
<reference evidence="3" key="1">
    <citation type="submission" date="2016-10" db="EMBL/GenBank/DDBJ databases">
        <authorList>
            <person name="Varghese N."/>
            <person name="Submissions S."/>
        </authorList>
    </citation>
    <scope>NUCLEOTIDE SEQUENCE [LARGE SCALE GENOMIC DNA]</scope>
    <source>
        <strain evidence="3">GAS369</strain>
    </source>
</reference>
<keyword evidence="3" id="KW-1185">Reference proteome</keyword>
<keyword evidence="1" id="KW-0472">Membrane</keyword>
<accession>A0A1H1MDL3</accession>
<dbReference type="Proteomes" id="UP000243904">
    <property type="component" value="Chromosome I"/>
</dbReference>
<protein>
    <submittedName>
        <fullName evidence="2">Uncharacterized protein</fullName>
    </submittedName>
</protein>
<sequence length="155" mass="17807">MKNWWRKWSYEIPLAFSDALWDVLVVQFADFLDRLTIRRVLEFVAIALLVMAFVQTFPIDLAILFAGDTLMYLEIAVAIRLATGREHFQQMLRLAARLARFAMRLLRVAVDRSVVRIGKLRERRSPARLKKPGRVSDSSDDDRGFGIGWGVLQAA</sequence>
<gene>
    <name evidence="2" type="ORF">SAMN05444158_0191</name>
</gene>